<feature type="region of interest" description="Disordered" evidence="1">
    <location>
        <begin position="1960"/>
        <end position="2015"/>
    </location>
</feature>
<dbReference type="PANTHER" id="PTHR11439">
    <property type="entry name" value="GAG-POL-RELATED RETROTRANSPOSON"/>
    <property type="match status" value="1"/>
</dbReference>
<organism evidence="3 4">
    <name type="scientific">Prorocentrum cordatum</name>
    <dbReference type="NCBI Taxonomy" id="2364126"/>
    <lineage>
        <taxon>Eukaryota</taxon>
        <taxon>Sar</taxon>
        <taxon>Alveolata</taxon>
        <taxon>Dinophyceae</taxon>
        <taxon>Prorocentrales</taxon>
        <taxon>Prorocentraceae</taxon>
        <taxon>Prorocentrum</taxon>
    </lineage>
</organism>
<feature type="compositionally biased region" description="Low complexity" evidence="1">
    <location>
        <begin position="1996"/>
        <end position="2010"/>
    </location>
</feature>
<dbReference type="Gene3D" id="3.30.420.10">
    <property type="entry name" value="Ribonuclease H-like superfamily/Ribonuclease H"/>
    <property type="match status" value="2"/>
</dbReference>
<dbReference type="PANTHER" id="PTHR11439:SF483">
    <property type="entry name" value="PEPTIDE SYNTHASE GLIP-LIKE, PUTATIVE (AFU_ORTHOLOGUE AFUA_3G12920)-RELATED"/>
    <property type="match status" value="1"/>
</dbReference>
<feature type="compositionally biased region" description="Basic and acidic residues" evidence="1">
    <location>
        <begin position="2052"/>
        <end position="2065"/>
    </location>
</feature>
<feature type="compositionally biased region" description="Basic and acidic residues" evidence="1">
    <location>
        <begin position="872"/>
        <end position="891"/>
    </location>
</feature>
<dbReference type="InterPro" id="IPR001584">
    <property type="entry name" value="Integrase_cat-core"/>
</dbReference>
<reference evidence="3" key="1">
    <citation type="submission" date="2023-10" db="EMBL/GenBank/DDBJ databases">
        <authorList>
            <person name="Chen Y."/>
            <person name="Shah S."/>
            <person name="Dougan E. K."/>
            <person name="Thang M."/>
            <person name="Chan C."/>
        </authorList>
    </citation>
    <scope>NUCLEOTIDE SEQUENCE [LARGE SCALE GENOMIC DNA]</scope>
</reference>
<sequence length="4045" mass="443135">MENYVIGVYGESFRPVLRWAAEAERPVTIEGAQAAHDGVPELETKVNQLYAALISTTADGSESNDLVTGAPDGNGLEAWRKLHRRWDPTTGPRKRLILRSIISPPKCSADELGSALEKWIQQIGRYERRQGEDGLAELPEDIKMAALEMLVPQDIENHLVLNKHRLVTFQDSLNEVMTIVEARTGVKIKEPSIRARAHHPDDMDVGSFGAPKGKGKGKGKDGKSKGKGKTQEPKGKSKSTNGSYSGHTAPRSTSGRFDGYCRNCERWGHKASDCWKREQGSSTRAGTGSATGASAGGKVGSRGGKAGGKAAGSLEEEPEAEVAALDMGSLDCLELASGSGRGVAAVDLSPFAQDDWMKFNWDSGAAISAFPRSFAPPTGMKGNGSTYRTASGELVPDEGSLQLKAEDEYGVLRALKGRVTNVHKPLISVGQAAGAGQCSFLGRNGGWIFHEKSPIGKRVVGMLEKEAKAAKHQMLPVYREQGVYNFYLKKGQHGSVAPLEEGLSAKSKSELVELLSGKSKEELLEILEKTDDETAVPVVSSDYAFMGQDDADTMPMLVLRDRRSKMMAATFVEKKGDDAYAIKFFARFLRILGYRKIVNKSDGEPAILLVKRRAVEEVPGLEAIPQESAPADHQANGEIEVTVREIKKQVRALKMDLESKLGVKVEDKHPVLAHLPEHAASVINRYRRGQDGKTALQRLTGRQWRKPVPLFGERLMARFAGERARKNALEEQMVEARYIGHHPRDGSMMVITSDGVKKAVGFRSLPQSEKWITAGWDGLKGLPWDVAPRAASAPRAIVGPGEVGPPPIVVVSPQPQAPRRMYVLKADVERLGATPGCPGCVSIAKHGRVLAGHAHNAACSKRIFEALDAEEAGRERTGQYRERRQGQEARVRPAAAAAAGTPPPKTARRITEPVAAAAAASAAPAAARSAAAPAVAATAARVRESQPVAPGFGVAAPSGGASSSSGAARAAEAAADVDMTAARSRLKRLAEVAPDDVPEALERGDPQPADVPVPVDMEDLAAQPAPAEGPQLPAGVAVVWNASEGRHMRVLALDMASIELVELGVLTRAKAELLPLVREQVSGHWASAGVDIADEEVDSIALSALQLGAVDVAEVYSPHRFSARAAEFQLRPGFAADLEELKEDGTPWDLRRPEDVKELERQQERMDPILLTGSPPCEKFSLLRGLSAKFRTDEQEAAEMEEARHHLKVAVDAYWRQLRKPGRYFLHEHPWSARSWNEDIVKELVAHPGVFTVKGPMCRWGMKLTNPRSGQEEFVRKETGWVTNHPGLARRLQGTCSNVDGRAEWHRHITLVGGIARFAKVYPPKLVEAVLEELKDTLNDVGELSTAQVQQSGPVPVDAAVPPGDWTSYWDDVNGGYLEAGLVAQARAVEREWVKKQELIEIVPRSQAFAETGRPPIPLKWVDTNKGDAERPNYRSRLVVKEIKAKKRPDEQLEASEVFSAMPPLEAMRSLVSLMVTWTREAPLHIQESLRKKGRKPGNFKIGFFDISRAHFYGKAQRRIFVELEEESRKEYGEDKRGLLLKSWYGTQDASKIWQGDYTELLEEHGYKAGVSCPAVFYKEVDETRLLGHGDDFAVLAQQQDIDSFEATLGKKYEFKKTANLGFDEGDDKQAVFLNRVIEVSAGVPPGGGRPCRHAMIEPDKRRAEIVIDELGLSKANGVDTPMEKRSADKQMMDAKSAALGAAEASRFRSLTMRVAYLSQDRLDLAEASKTLARSMQTPTEASWLMLKRVGRYLKRHPSTVTVFTEQKMFDKIRVYVDSDHAGCAVTRKSTGGFVAMLGHHVVKHGSNLQSTVSLSSGESEYYALVKGGSVGLGLHSLFADWGLDLKVELASDSSAARGHVQRRGLGKMRHVQSRYLWIQERVGKGDISIAAVPGKNNVADVLTKSVDQAATKIFRNSLLAEFKVGDGMSFWDSFVNMCEHSLRETVETDSWGHRLAQWPPPQRACVDPRRERRRRRQEGGTGEPAPHLPMAQPPATGYGACASSGAAQARGREAGRRRLSALAFPPAKGELEKTDFPELRSVMVDQLMRPRPSEGKEAEKEKARGKSGPLFNFDVVDDRRGKRSDAAVENRRRQLQFKHGLKDTGNKLHDLAYIEDHPSENSSGAIEEAKKEVLDQIIDLERTRQEIAESKAIERMGEQIRGATNAGGAAPGLVDTKGIGKPTTLGDDQEKFGAWNRKMENYVIGVYGESFRPVLRWAAEAERPVTIEGAQEAHGGVPELETKINQLYAALISTTADGSESNDLVTGAPDGNGLEAWRKLHRRWDPTTGPRKRLILRSIISPPKCNAEELGSALEKWIQQIGKYERRQGEDGLAELPEDIKMAALEMLVPQDIENHLVLNKHRLVTFQDSLNEVMTIVEARTGVKIKAAGSLEEEPEAEVAALDMGSLDCLELASGNGRGVAAVDLSPFVQDDWMKFNWDSGAAVSAFPRSFAPPTGMKGNGSTYRTASGELVPDEGSLQLKAEDEYGVLRALKGRVTNVHKPLISVGQAAGAGQCSFLGRNGGWIFHEKSPIGKRVVGMLEKEAKTAKHQMLPVYQHFYLKKGQHGSVAPLEEGLSAKSKSELVELLSSKSKEELLEIFERTAPHEPSQREIVEHEAMGHATYRSWCRVCIAAKGQGQPHLRAPEDDETAVPVVSSDYAFMGQDDADTMPMLVLRDRRSKMMAATFVEKKGDDAYAIKFFARFLRILGYRKIVNKSDGEPAILLVKRRAVEEVPGLEAIPQESAPADHQANGEIEVTVREIKKQVRALKMDLESKLGVKVEDKHPVLAHLPEHAASVINRYRRGQDGKTALQRLTGRQWRKPVPLFGERLMVRFAGERARKNALEEQMVEARYIGHHPRDGSMMVITSDGVKKAVGFRSLPQSEKWITAGWDSLKGLPWDVAPRAASAPRAIVGPGEAGPPPIVVVPPQPQAPRRMCVLKADVERLGATPGCPGCVSIAKHGKVLAGHAHNAVRSKRIFEALDAEEAGRERTGQYRERRQGQEARVRPAAAAAAGTPPPKTARRITEPVAAAASAPAASRSAAAPAAAARMRESQPGASGSGVAAPSGGASSSSGAVRAAEAAEDVDMTATRSRLKRLAEVAPDDVPEALERGDPQPADVPVPVDMEDLAAQPAPAEGPQLPAGVAVVWNASEGRHMRVLALDVASIELVELGVLTRAKAELLPLVREQVSGHWASVGVDIADEEVDSIALSALQLGAVDVAEVYSPHRFSARAAEFQLRPGFAADLEELKEDGAPWDLRRPEDVKELEEQQERMDPILLTGSPPCEKFSLLRGLSAKFRTDEQEAAEMEEARHHLKVAVDAYWRQLRKPGRYFLHEHPWSARSWNEDIVKELVAHPGVFTVKGPMCRWGMKLTNPRSGQEEFVRKETGWVTNHPGLARRLQGTCSNVDGRAEWHRHITLVGGIARFAKVYPPKLVEAVLEELKDTLNDAGELSTAQVQQSGPVPVDAAVPPGDWTSYWDDVNGGYLEAGLVAQARAVEREWVKKQELIEIVPRSQAFAETGRPPIPLKWVDTNKGDAERPNYRSRLVVKEIKAKKRPDEQLEASEVFSAMPPLEAMRSLVSLMVTWTREAPLHIQESLRRKGRKPGNFKIGFFDISRAHFYGKAQRRIFVELEEESRKEYGEDKCGLLLKSWYGTQDASKIWQGDYTELLEEHGYKAGVSCPAVFYREVDETRLLGHGDDFAVLAQQQDIDSFEATLGKKYEFKKTANLGFDEGDDKQAVFLNRVIEVSAGVPPGGGRPCRHAMIEPDKRHAEIVIDELGLSKANGVDTPMEKRSADKQMMDARSAALGTAEASRFRSLTMRVAYLSQDRLDLAQASKTLARSMQTPTEASWLMLKRVGRYLKRHPSTVTVFTEQKMFDKIRVYVDSDHAGCAVTRKSTGGFVAMLGHHVIKHGSNLQSTVSLSSGESEYYALVKGGSVGLGLHSLFADWGLDLKVELASDSSAARGHVQRRGLGKMRHVQSRYLWIQERVGKGDLSIAAVPGKNNVADVLTKSVGGSLLRRHMATLNIWDRAPSSTQKDIK</sequence>
<feature type="region of interest" description="Disordered" evidence="1">
    <location>
        <begin position="272"/>
        <end position="314"/>
    </location>
</feature>
<feature type="region of interest" description="Disordered" evidence="1">
    <location>
        <begin position="2164"/>
        <end position="2186"/>
    </location>
</feature>
<feature type="compositionally biased region" description="Basic and acidic residues" evidence="1">
    <location>
        <begin position="2988"/>
        <end position="3008"/>
    </location>
</feature>
<comment type="caution">
    <text evidence="3">The sequence shown here is derived from an EMBL/GenBank/DDBJ whole genome shotgun (WGS) entry which is preliminary data.</text>
</comment>
<dbReference type="InterPro" id="IPR036397">
    <property type="entry name" value="RNaseH_sf"/>
</dbReference>
<feature type="region of interest" description="Disordered" evidence="1">
    <location>
        <begin position="2988"/>
        <end position="3124"/>
    </location>
</feature>
<feature type="region of interest" description="Disordered" evidence="1">
    <location>
        <begin position="2050"/>
        <end position="2073"/>
    </location>
</feature>
<accession>A0ABN9T231</accession>
<dbReference type="InterPro" id="IPR013103">
    <property type="entry name" value="RVT_2"/>
</dbReference>
<evidence type="ECO:0000259" key="2">
    <source>
        <dbReference type="PROSITE" id="PS50994"/>
    </source>
</evidence>
<dbReference type="PROSITE" id="PS50994">
    <property type="entry name" value="INTEGRASE"/>
    <property type="match status" value="2"/>
</dbReference>
<feature type="compositionally biased region" description="Basic and acidic residues" evidence="1">
    <location>
        <begin position="190"/>
        <end position="202"/>
    </location>
</feature>
<protein>
    <recommendedName>
        <fullName evidence="2">Integrase catalytic domain-containing protein</fullName>
    </recommendedName>
</protein>
<feature type="domain" description="Integrase catalytic" evidence="2">
    <location>
        <begin position="531"/>
        <end position="703"/>
    </location>
</feature>
<feature type="domain" description="Integrase catalytic" evidence="2">
    <location>
        <begin position="2642"/>
        <end position="2820"/>
    </location>
</feature>
<feature type="compositionally biased region" description="Basic and acidic residues" evidence="1">
    <location>
        <begin position="218"/>
        <end position="235"/>
    </location>
</feature>
<feature type="compositionally biased region" description="Polar residues" evidence="1">
    <location>
        <begin position="238"/>
        <end position="252"/>
    </location>
</feature>
<evidence type="ECO:0000313" key="3">
    <source>
        <dbReference type="EMBL" id="CAK0838843.1"/>
    </source>
</evidence>
<dbReference type="EMBL" id="CAUYUJ010014251">
    <property type="protein sequence ID" value="CAK0838843.1"/>
    <property type="molecule type" value="Genomic_DNA"/>
</dbReference>
<feature type="compositionally biased region" description="Low complexity" evidence="1">
    <location>
        <begin position="3058"/>
        <end position="3082"/>
    </location>
</feature>
<evidence type="ECO:0000256" key="1">
    <source>
        <dbReference type="SAM" id="MobiDB-lite"/>
    </source>
</evidence>
<evidence type="ECO:0000313" key="4">
    <source>
        <dbReference type="Proteomes" id="UP001189429"/>
    </source>
</evidence>
<dbReference type="CDD" id="cd09272">
    <property type="entry name" value="RNase_HI_RT_Ty1"/>
    <property type="match status" value="2"/>
</dbReference>
<keyword evidence="4" id="KW-1185">Reference proteome</keyword>
<dbReference type="Pfam" id="PF07727">
    <property type="entry name" value="RVT_2"/>
    <property type="match status" value="2"/>
</dbReference>
<dbReference type="Proteomes" id="UP001189429">
    <property type="component" value="Unassembled WGS sequence"/>
</dbReference>
<feature type="region of interest" description="Disordered" evidence="1">
    <location>
        <begin position="190"/>
        <end position="252"/>
    </location>
</feature>
<feature type="region of interest" description="Disordered" evidence="1">
    <location>
        <begin position="872"/>
        <end position="907"/>
    </location>
</feature>
<feature type="compositionally biased region" description="Gly residues" evidence="1">
    <location>
        <begin position="294"/>
        <end position="310"/>
    </location>
</feature>
<feature type="compositionally biased region" description="Low complexity" evidence="1">
    <location>
        <begin position="3032"/>
        <end position="3051"/>
    </location>
</feature>
<gene>
    <name evidence="3" type="ORF">PCOR1329_LOCUS34698</name>
</gene>
<feature type="compositionally biased region" description="Low complexity" evidence="1">
    <location>
        <begin position="280"/>
        <end position="293"/>
    </location>
</feature>
<proteinExistence type="predicted"/>
<name>A0ABN9T231_9DINO</name>